<gene>
    <name evidence="2" type="ORF">JAZ04_15190</name>
</gene>
<proteinExistence type="predicted"/>
<comment type="caution">
    <text evidence="2">The sequence shown here is derived from an EMBL/GenBank/DDBJ whole genome shotgun (WGS) entry which is preliminary data.</text>
</comment>
<feature type="region of interest" description="Disordered" evidence="1">
    <location>
        <begin position="1"/>
        <end position="20"/>
    </location>
</feature>
<dbReference type="AlphaFoldDB" id="A0A9E4K5Y1"/>
<dbReference type="SUPFAM" id="SSF55785">
    <property type="entry name" value="PYP-like sensor domain (PAS domain)"/>
    <property type="match status" value="1"/>
</dbReference>
<dbReference type="InterPro" id="IPR000014">
    <property type="entry name" value="PAS"/>
</dbReference>
<reference evidence="2" key="1">
    <citation type="journal article" date="2021" name="Proc. Natl. Acad. Sci. U.S.A.">
        <title>Global biogeography of chemosynthetic symbionts reveals both localized and globally distributed symbiont groups. .</title>
        <authorList>
            <person name="Osvatic J.T."/>
            <person name="Wilkins L.G.E."/>
            <person name="Leibrecht L."/>
            <person name="Leray M."/>
            <person name="Zauner S."/>
            <person name="Polzin J."/>
            <person name="Camacho Y."/>
            <person name="Gros O."/>
            <person name="van Gils J.A."/>
            <person name="Eisen J.A."/>
            <person name="Petersen J.M."/>
            <person name="Yuen B."/>
        </authorList>
    </citation>
    <scope>NUCLEOTIDE SEQUENCE</scope>
    <source>
        <strain evidence="2">MAGL173</strain>
    </source>
</reference>
<name>A0A9E4K5Y1_9GAMM</name>
<dbReference type="Proteomes" id="UP000886687">
    <property type="component" value="Unassembled WGS sequence"/>
</dbReference>
<evidence type="ECO:0000313" key="3">
    <source>
        <dbReference type="Proteomes" id="UP000886687"/>
    </source>
</evidence>
<dbReference type="NCBIfam" id="TIGR00229">
    <property type="entry name" value="sensory_box"/>
    <property type="match status" value="1"/>
</dbReference>
<dbReference type="EMBL" id="JAEPDI010000012">
    <property type="protein sequence ID" value="MCG7940182.1"/>
    <property type="molecule type" value="Genomic_DNA"/>
</dbReference>
<sequence length="125" mass="14151">MLPNSPGRTNEDFSTLKPKTNFPVTDREVTYGQDERTISTTDLKGIITSVNDVFVRISGFNREDLIDSSHNIIRHLATLRKIATQFADNDLMEFDYSGRGQETSTVEHFLLMQQSKLNSVVGQLQ</sequence>
<protein>
    <submittedName>
        <fullName evidence="2">PAS domain S-box protein</fullName>
    </submittedName>
</protein>
<accession>A0A9E4K5Y1</accession>
<organism evidence="2 3">
    <name type="scientific">Candidatus Thiodiazotropha lotti</name>
    <dbReference type="NCBI Taxonomy" id="2792787"/>
    <lineage>
        <taxon>Bacteria</taxon>
        <taxon>Pseudomonadati</taxon>
        <taxon>Pseudomonadota</taxon>
        <taxon>Gammaproteobacteria</taxon>
        <taxon>Chromatiales</taxon>
        <taxon>Sedimenticolaceae</taxon>
        <taxon>Candidatus Thiodiazotropha</taxon>
    </lineage>
</organism>
<evidence type="ECO:0000313" key="2">
    <source>
        <dbReference type="EMBL" id="MCG7940182.1"/>
    </source>
</evidence>
<dbReference type="InterPro" id="IPR035965">
    <property type="entry name" value="PAS-like_dom_sf"/>
</dbReference>
<dbReference type="Gene3D" id="3.30.450.20">
    <property type="entry name" value="PAS domain"/>
    <property type="match status" value="1"/>
</dbReference>
<evidence type="ECO:0000256" key="1">
    <source>
        <dbReference type="SAM" id="MobiDB-lite"/>
    </source>
</evidence>